<dbReference type="InterPro" id="IPR006311">
    <property type="entry name" value="TAT_signal"/>
</dbReference>
<evidence type="ECO:0000256" key="1">
    <source>
        <dbReference type="SAM" id="MobiDB-lite"/>
    </source>
</evidence>
<comment type="caution">
    <text evidence="3">The sequence shown here is derived from an EMBL/GenBank/DDBJ whole genome shotgun (WGS) entry which is preliminary data.</text>
</comment>
<dbReference type="SUPFAM" id="SSF47240">
    <property type="entry name" value="Ferritin-like"/>
    <property type="match status" value="1"/>
</dbReference>
<dbReference type="RefSeq" id="WP_345583943.1">
    <property type="nucleotide sequence ID" value="NZ_BAABLV010000041.1"/>
</dbReference>
<dbReference type="PROSITE" id="PS51257">
    <property type="entry name" value="PROKAR_LIPOPROTEIN"/>
    <property type="match status" value="1"/>
</dbReference>
<organism evidence="3 4">
    <name type="scientific">Tessaracoccus lubricantis</name>
    <dbReference type="NCBI Taxonomy" id="545543"/>
    <lineage>
        <taxon>Bacteria</taxon>
        <taxon>Bacillati</taxon>
        <taxon>Actinomycetota</taxon>
        <taxon>Actinomycetes</taxon>
        <taxon>Propionibacteriales</taxon>
        <taxon>Propionibacteriaceae</taxon>
        <taxon>Tessaracoccus</taxon>
    </lineage>
</organism>
<feature type="chain" id="PRO_5046891735" description="DUF4439 domain-containing protein" evidence="2">
    <location>
        <begin position="22"/>
        <end position="313"/>
    </location>
</feature>
<proteinExistence type="predicted"/>
<reference evidence="4" key="1">
    <citation type="journal article" date="2019" name="Int. J. Syst. Evol. Microbiol.">
        <title>The Global Catalogue of Microorganisms (GCM) 10K type strain sequencing project: providing services to taxonomists for standard genome sequencing and annotation.</title>
        <authorList>
            <consortium name="The Broad Institute Genomics Platform"/>
            <consortium name="The Broad Institute Genome Sequencing Center for Infectious Disease"/>
            <person name="Wu L."/>
            <person name="Ma J."/>
        </authorList>
    </citation>
    <scope>NUCLEOTIDE SEQUENCE [LARGE SCALE GENOMIC DNA]</scope>
    <source>
        <strain evidence="4">JCM 19125</strain>
    </source>
</reference>
<sequence>MPISRRTALALLALSATGCTASPVVTGGPEGRAPLPEPEPEPTRSATASAAHQATAGLRALVASLVDSPQWEAQPWAVAALAQCDAHVARLAVPDPLSDSEQDVFEVTVGVVATPSDAVAAANRLDAAIADTARALMAAAGDAEHGDLRLCYTSIATAVRGLTERSVAPVPGDAAPRRLQPTTLDASLPILLGHVWALIYGLGVGLGRLSGDDALHPVGLARLNAARELRNELRARLGDQVPEQPAAFELPTPMDSRATIREAWGHLELQVLEGFARLVAADPDPAWADGMAAQVAPVQETGTALTWWPGWVA</sequence>
<dbReference type="Gene3D" id="1.20.1260.10">
    <property type="match status" value="1"/>
</dbReference>
<feature type="region of interest" description="Disordered" evidence="1">
    <location>
        <begin position="22"/>
        <end position="51"/>
    </location>
</feature>
<dbReference type="Proteomes" id="UP001501521">
    <property type="component" value="Unassembled WGS sequence"/>
</dbReference>
<evidence type="ECO:0000256" key="2">
    <source>
        <dbReference type="SAM" id="SignalP"/>
    </source>
</evidence>
<keyword evidence="4" id="KW-1185">Reference proteome</keyword>
<evidence type="ECO:0000313" key="4">
    <source>
        <dbReference type="Proteomes" id="UP001501521"/>
    </source>
</evidence>
<evidence type="ECO:0000313" key="3">
    <source>
        <dbReference type="EMBL" id="GAA4906942.1"/>
    </source>
</evidence>
<feature type="signal peptide" evidence="2">
    <location>
        <begin position="1"/>
        <end position="21"/>
    </location>
</feature>
<gene>
    <name evidence="3" type="ORF">GCM10025789_28040</name>
</gene>
<evidence type="ECO:0008006" key="5">
    <source>
        <dbReference type="Google" id="ProtNLM"/>
    </source>
</evidence>
<name>A0ABP9FV70_9ACTN</name>
<dbReference type="EMBL" id="BAABLV010000041">
    <property type="protein sequence ID" value="GAA4906942.1"/>
    <property type="molecule type" value="Genomic_DNA"/>
</dbReference>
<dbReference type="InterPro" id="IPR012347">
    <property type="entry name" value="Ferritin-like"/>
</dbReference>
<keyword evidence="2" id="KW-0732">Signal</keyword>
<dbReference type="InterPro" id="IPR009078">
    <property type="entry name" value="Ferritin-like_SF"/>
</dbReference>
<accession>A0ABP9FV70</accession>
<protein>
    <recommendedName>
        <fullName evidence="5">DUF4439 domain-containing protein</fullName>
    </recommendedName>
</protein>
<dbReference type="PROSITE" id="PS51318">
    <property type="entry name" value="TAT"/>
    <property type="match status" value="1"/>
</dbReference>